<dbReference type="InterPro" id="IPR001932">
    <property type="entry name" value="PPM-type_phosphatase-like_dom"/>
</dbReference>
<name>A0A0D2UQY9_CAPO3</name>
<dbReference type="SUPFAM" id="SSF52047">
    <property type="entry name" value="RNI-like"/>
    <property type="match status" value="1"/>
</dbReference>
<dbReference type="eggNOG" id="KOG0697">
    <property type="taxonomic scope" value="Eukaryota"/>
</dbReference>
<gene>
    <name evidence="7" type="ORF">CAOG_007299</name>
</gene>
<dbReference type="GO" id="GO:0004722">
    <property type="term" value="F:protein serine/threonine phosphatase activity"/>
    <property type="evidence" value="ECO:0007669"/>
    <property type="project" value="InterPro"/>
</dbReference>
<dbReference type="Proteomes" id="UP000008743">
    <property type="component" value="Unassembled WGS sequence"/>
</dbReference>
<feature type="region of interest" description="Disordered" evidence="5">
    <location>
        <begin position="575"/>
        <end position="619"/>
    </location>
</feature>
<evidence type="ECO:0000313" key="7">
    <source>
        <dbReference type="EMBL" id="KJE97441.1"/>
    </source>
</evidence>
<evidence type="ECO:0000256" key="3">
    <source>
        <dbReference type="ARBA" id="ARBA00022912"/>
    </source>
</evidence>
<dbReference type="GO" id="GO:0046872">
    <property type="term" value="F:metal ion binding"/>
    <property type="evidence" value="ECO:0007669"/>
    <property type="project" value="UniProtKB-KW"/>
</dbReference>
<dbReference type="InterPro" id="IPR036457">
    <property type="entry name" value="PPM-type-like_dom_sf"/>
</dbReference>
<comment type="similarity">
    <text evidence="4">Belongs to the PP2C family.</text>
</comment>
<dbReference type="SUPFAM" id="SSF81606">
    <property type="entry name" value="PP2C-like"/>
    <property type="match status" value="1"/>
</dbReference>
<evidence type="ECO:0000256" key="4">
    <source>
        <dbReference type="RuleBase" id="RU003465"/>
    </source>
</evidence>
<keyword evidence="3 4" id="KW-0904">Protein phosphatase</keyword>
<evidence type="ECO:0000256" key="5">
    <source>
        <dbReference type="SAM" id="MobiDB-lite"/>
    </source>
</evidence>
<dbReference type="Pfam" id="PF00481">
    <property type="entry name" value="PP2C"/>
    <property type="match status" value="1"/>
</dbReference>
<dbReference type="InParanoid" id="A0A0D2UQY9"/>
<dbReference type="SMART" id="SM00331">
    <property type="entry name" value="PP2C_SIG"/>
    <property type="match status" value="1"/>
</dbReference>
<keyword evidence="1" id="KW-0479">Metal-binding</keyword>
<dbReference type="PROSITE" id="PS51746">
    <property type="entry name" value="PPM_2"/>
    <property type="match status" value="1"/>
</dbReference>
<feature type="compositionally biased region" description="Low complexity" evidence="5">
    <location>
        <begin position="578"/>
        <end position="602"/>
    </location>
</feature>
<protein>
    <recommendedName>
        <fullName evidence="6">PPM-type phosphatase domain-containing protein</fullName>
    </recommendedName>
</protein>
<organism evidence="7 8">
    <name type="scientific">Capsaspora owczarzaki (strain ATCC 30864)</name>
    <dbReference type="NCBI Taxonomy" id="595528"/>
    <lineage>
        <taxon>Eukaryota</taxon>
        <taxon>Filasterea</taxon>
        <taxon>Capsaspora</taxon>
    </lineage>
</organism>
<keyword evidence="2 4" id="KW-0378">Hydrolase</keyword>
<dbReference type="PROSITE" id="PS01032">
    <property type="entry name" value="PPM_1"/>
    <property type="match status" value="1"/>
</dbReference>
<dbReference type="AlphaFoldDB" id="A0A0D2UQY9"/>
<evidence type="ECO:0000256" key="2">
    <source>
        <dbReference type="ARBA" id="ARBA00022801"/>
    </source>
</evidence>
<dbReference type="PhylomeDB" id="A0A0D2UQY9"/>
<dbReference type="InterPro" id="IPR000222">
    <property type="entry name" value="PP2C_BS"/>
</dbReference>
<keyword evidence="8" id="KW-1185">Reference proteome</keyword>
<dbReference type="CDD" id="cd00143">
    <property type="entry name" value="PP2Cc"/>
    <property type="match status" value="1"/>
</dbReference>
<evidence type="ECO:0000313" key="8">
    <source>
        <dbReference type="Proteomes" id="UP000008743"/>
    </source>
</evidence>
<dbReference type="InterPro" id="IPR032675">
    <property type="entry name" value="LRR_dom_sf"/>
</dbReference>
<dbReference type="EMBL" id="KE346374">
    <property type="protein sequence ID" value="KJE97441.1"/>
    <property type="molecule type" value="Genomic_DNA"/>
</dbReference>
<dbReference type="PANTHER" id="PTHR47992">
    <property type="entry name" value="PROTEIN PHOSPHATASE"/>
    <property type="match status" value="1"/>
</dbReference>
<dbReference type="OrthoDB" id="10264738at2759"/>
<proteinExistence type="inferred from homology"/>
<dbReference type="InterPro" id="IPR015655">
    <property type="entry name" value="PP2C"/>
</dbReference>
<dbReference type="STRING" id="595528.A0A0D2UQY9"/>
<evidence type="ECO:0000256" key="1">
    <source>
        <dbReference type="ARBA" id="ARBA00022723"/>
    </source>
</evidence>
<dbReference type="Gene3D" id="3.80.10.10">
    <property type="entry name" value="Ribonuclease Inhibitor"/>
    <property type="match status" value="1"/>
</dbReference>
<sequence>MEAPAHSHGRVWRVPAAQLFFDRIKAQYDVGKDTKGLPKPDASFKALASALCAIPRDDEHAVISICKKPVNETIVAALTKAFVRNRAIEGLLFSKCEMKDNALAALFQLIFSNIRIAFFDLSQTSLSSEQLTSLCESLLANEFLQSVGMVGLGITDAEVEPVLNLLRKTRTLRAIDLSDNLFTAKTLETLVDIVAANATICRLTLRGYIIPAPLQRRLSDLLDRNTAVTQVLDEILDNSCKRNFSTRLSAFRRSVFLRRGEEEPQEGGVEDAAAPTYKLYRSSTVLNDKFVHIVSERFAVSFGESKGRRSEMQDVLFVQGRYRGEVDQDFFAVYDGHGGREPAAYCAKHLHLLIATEMEKIPAGGIPAAFKAAFAECNRRLSAFCSIQGTTATCLYISPEKTFYLGHVGDSRAVFATRSASAPSHAVKLSEDDTKAFQDAGVVQLTRDHNLKDEDERAAVAARGCTNFANNRVNGQLTLTRALGDSNLSSYLSCEPDVYEHALIQEDEFVILASDGIWDVVTPVRAVEFVREKLASAPLDGIAQQLVDLAFESNSMDNLSAIIVFLRAPSSTKRAEPAEPAEAGSAAAATVDATADPATPTTPTTPTPKTPSRHSVGFL</sequence>
<feature type="domain" description="PPM-type phosphatase" evidence="6">
    <location>
        <begin position="299"/>
        <end position="566"/>
    </location>
</feature>
<dbReference type="SMART" id="SM00332">
    <property type="entry name" value="PP2Cc"/>
    <property type="match status" value="1"/>
</dbReference>
<reference evidence="8" key="1">
    <citation type="submission" date="2011-02" db="EMBL/GenBank/DDBJ databases">
        <title>The Genome Sequence of Capsaspora owczarzaki ATCC 30864.</title>
        <authorList>
            <person name="Russ C."/>
            <person name="Cuomo C."/>
            <person name="Burger G."/>
            <person name="Gray M.W."/>
            <person name="Holland P.W.H."/>
            <person name="King N."/>
            <person name="Lang F.B.F."/>
            <person name="Roger A.J."/>
            <person name="Ruiz-Trillo I."/>
            <person name="Young S.K."/>
            <person name="Zeng Q."/>
            <person name="Gargeya S."/>
            <person name="Alvarado L."/>
            <person name="Berlin A."/>
            <person name="Chapman S.B."/>
            <person name="Chen Z."/>
            <person name="Freedman E."/>
            <person name="Gellesch M."/>
            <person name="Goldberg J."/>
            <person name="Griggs A."/>
            <person name="Gujja S."/>
            <person name="Heilman E."/>
            <person name="Heiman D."/>
            <person name="Howarth C."/>
            <person name="Mehta T."/>
            <person name="Neiman D."/>
            <person name="Pearson M."/>
            <person name="Roberts A."/>
            <person name="Saif S."/>
            <person name="Shea T."/>
            <person name="Shenoy N."/>
            <person name="Sisk P."/>
            <person name="Stolte C."/>
            <person name="Sykes S."/>
            <person name="White J."/>
            <person name="Yandava C."/>
            <person name="Haas B."/>
            <person name="Nusbaum C."/>
            <person name="Birren B."/>
        </authorList>
    </citation>
    <scope>NUCLEOTIDE SEQUENCE</scope>
    <source>
        <strain evidence="8">ATCC 30864</strain>
    </source>
</reference>
<dbReference type="Gene3D" id="3.60.40.10">
    <property type="entry name" value="PPM-type phosphatase domain"/>
    <property type="match status" value="1"/>
</dbReference>
<accession>A0A0D2UQY9</accession>
<evidence type="ECO:0000259" key="6">
    <source>
        <dbReference type="PROSITE" id="PS51746"/>
    </source>
</evidence>